<dbReference type="SMART" id="SM00184">
    <property type="entry name" value="RING"/>
    <property type="match status" value="1"/>
</dbReference>
<feature type="coiled-coil region" evidence="4">
    <location>
        <begin position="659"/>
        <end position="686"/>
    </location>
</feature>
<gene>
    <name evidence="6" type="ORF">BSTOLATCC_MIC20529</name>
</gene>
<dbReference type="Gene3D" id="2.120.10.80">
    <property type="entry name" value="Kelch-type beta propeller"/>
    <property type="match status" value="4"/>
</dbReference>
<dbReference type="Pfam" id="PF24681">
    <property type="entry name" value="Kelch_KLHDC2_KLHL20_DRC7"/>
    <property type="match status" value="2"/>
</dbReference>
<protein>
    <recommendedName>
        <fullName evidence="5">RING-type domain-containing protein</fullName>
    </recommendedName>
</protein>
<dbReference type="SMART" id="SM00612">
    <property type="entry name" value="Kelch"/>
    <property type="match status" value="7"/>
</dbReference>
<evidence type="ECO:0000256" key="3">
    <source>
        <dbReference type="PROSITE-ProRule" id="PRU00175"/>
    </source>
</evidence>
<dbReference type="Proteomes" id="UP001162131">
    <property type="component" value="Unassembled WGS sequence"/>
</dbReference>
<dbReference type="Pfam" id="PF13920">
    <property type="entry name" value="zf-C3HC4_3"/>
    <property type="match status" value="1"/>
</dbReference>
<evidence type="ECO:0000313" key="6">
    <source>
        <dbReference type="EMBL" id="CAG9318045.1"/>
    </source>
</evidence>
<evidence type="ECO:0000256" key="2">
    <source>
        <dbReference type="ARBA" id="ARBA00022737"/>
    </source>
</evidence>
<dbReference type="PANTHER" id="PTHR46093">
    <property type="entry name" value="ACYL-COA-BINDING DOMAIN-CONTAINING PROTEIN 5"/>
    <property type="match status" value="1"/>
</dbReference>
<dbReference type="EMBL" id="CAJZBQ010000020">
    <property type="protein sequence ID" value="CAG9318045.1"/>
    <property type="molecule type" value="Genomic_DNA"/>
</dbReference>
<keyword evidence="3" id="KW-0863">Zinc-finger</keyword>
<comment type="caution">
    <text evidence="6">The sequence shown here is derived from an EMBL/GenBank/DDBJ whole genome shotgun (WGS) entry which is preliminary data.</text>
</comment>
<dbReference type="InterPro" id="IPR013083">
    <property type="entry name" value="Znf_RING/FYVE/PHD"/>
</dbReference>
<dbReference type="InterPro" id="IPR015915">
    <property type="entry name" value="Kelch-typ_b-propeller"/>
</dbReference>
<keyword evidence="1" id="KW-0880">Kelch repeat</keyword>
<evidence type="ECO:0000256" key="4">
    <source>
        <dbReference type="SAM" id="Coils"/>
    </source>
</evidence>
<dbReference type="Pfam" id="PF01344">
    <property type="entry name" value="Kelch_1"/>
    <property type="match status" value="3"/>
</dbReference>
<dbReference type="CDD" id="cd16500">
    <property type="entry name" value="RING-HC_CARP"/>
    <property type="match status" value="1"/>
</dbReference>
<evidence type="ECO:0000259" key="5">
    <source>
        <dbReference type="PROSITE" id="PS50089"/>
    </source>
</evidence>
<dbReference type="GO" id="GO:0008270">
    <property type="term" value="F:zinc ion binding"/>
    <property type="evidence" value="ECO:0007669"/>
    <property type="project" value="UniProtKB-KW"/>
</dbReference>
<evidence type="ECO:0000313" key="7">
    <source>
        <dbReference type="Proteomes" id="UP001162131"/>
    </source>
</evidence>
<accession>A0AAU9IWZ8</accession>
<keyword evidence="3" id="KW-0479">Metal-binding</keyword>
<dbReference type="PANTHER" id="PTHR46093:SF18">
    <property type="entry name" value="FIBRONECTIN TYPE-III DOMAIN-CONTAINING PROTEIN"/>
    <property type="match status" value="1"/>
</dbReference>
<keyword evidence="2" id="KW-0677">Repeat</keyword>
<keyword evidence="3" id="KW-0862">Zinc</keyword>
<organism evidence="6 7">
    <name type="scientific">Blepharisma stoltei</name>
    <dbReference type="NCBI Taxonomy" id="1481888"/>
    <lineage>
        <taxon>Eukaryota</taxon>
        <taxon>Sar</taxon>
        <taxon>Alveolata</taxon>
        <taxon>Ciliophora</taxon>
        <taxon>Postciliodesmatophora</taxon>
        <taxon>Heterotrichea</taxon>
        <taxon>Heterotrichida</taxon>
        <taxon>Blepharismidae</taxon>
        <taxon>Blepharisma</taxon>
    </lineage>
</organism>
<keyword evidence="4" id="KW-0175">Coiled coil</keyword>
<dbReference type="AlphaFoldDB" id="A0AAU9IWZ8"/>
<dbReference type="Gene3D" id="3.30.40.10">
    <property type="entry name" value="Zinc/RING finger domain, C3HC4 (zinc finger)"/>
    <property type="match status" value="1"/>
</dbReference>
<dbReference type="InterPro" id="IPR006652">
    <property type="entry name" value="Kelch_1"/>
</dbReference>
<dbReference type="PROSITE" id="PS50089">
    <property type="entry name" value="ZF_RING_2"/>
    <property type="match status" value="1"/>
</dbReference>
<dbReference type="InterPro" id="IPR001841">
    <property type="entry name" value="Znf_RING"/>
</dbReference>
<dbReference type="SUPFAM" id="SSF117281">
    <property type="entry name" value="Kelch motif"/>
    <property type="match status" value="4"/>
</dbReference>
<dbReference type="SUPFAM" id="SSF57850">
    <property type="entry name" value="RING/U-box"/>
    <property type="match status" value="1"/>
</dbReference>
<keyword evidence="7" id="KW-1185">Reference proteome</keyword>
<feature type="domain" description="RING-type" evidence="5">
    <location>
        <begin position="689"/>
        <end position="724"/>
    </location>
</feature>
<evidence type="ECO:0000256" key="1">
    <source>
        <dbReference type="ARBA" id="ARBA00022441"/>
    </source>
</evidence>
<proteinExistence type="predicted"/>
<sequence length="737" mass="84776">MESSKVWERVPAEGEIYSARTGHTVTCDDHYIYLFGGTDGAARKNDLYIFDPQNLVWHSVKPSGIPPAPRSGCQCAMVGTNIYFFGGYTKKEGEYFNDIFQFSTTSLQWQEVRPSTNFRPEKRTDHSLVFYKDSLYAFGGYDGSHRFNDLIQFNLHDLTWKVIQSETLPENRFGHTAVTSKDKMILFGGWNGHDTLNDVWLFSFTTNKWSQAVTSGFIYPRYRHCAVTMGNSMFIFGGVNKEQQRFDDIYELNINLRHWMKVEVPGISPTPRTFHRGVVFDGYFYILGGFDGQRQNDMYKMYLQDLSPEDDLESNPLAESKPSLDNELKWTEVMYTGNVYSARTGHCAINLNGVFYVFGGTDEYNRRNDLYSFDTNTNVWSQANSQGQVPTPRSGAKGVGYNKSLFLFGGYTRKDGSYYNDLHRFEVETSFWTKIFPIGDAPSPRTDHTAVLYENSIYIFAGYDGKNRYNDLHACNLDNYEWSLMPAGGSVPLTRFGHTAVVYHHNMYIFGGWDGHDTLDDLYQYAFASSIWYELRRIQGIRPNPRYRHSCVAYSGSLFIFGGVDKVQNRYNDLHEFNITTREWMLKRVTGSIPSSRTFHRALLNKDQMYILGGFDGRRQNDLYVITLACENLELSARPSSSLSRLFVEDEEMMSSSDVSELIKQNALLKQQVKELSDRLEKEEERDLCKICYEREIDSVVLECAHRVMCTKCAKNFVNCPVCRQPIGRVVTTFSAY</sequence>
<reference evidence="6" key="1">
    <citation type="submission" date="2021-09" db="EMBL/GenBank/DDBJ databases">
        <authorList>
            <consortium name="AG Swart"/>
            <person name="Singh M."/>
            <person name="Singh A."/>
            <person name="Seah K."/>
            <person name="Emmerich C."/>
        </authorList>
    </citation>
    <scope>NUCLEOTIDE SEQUENCE</scope>
    <source>
        <strain evidence="6">ATCC30299</strain>
    </source>
</reference>
<name>A0AAU9IWZ8_9CILI</name>